<proteinExistence type="predicted"/>
<dbReference type="GeneID" id="83176349"/>
<reference evidence="1" key="2">
    <citation type="journal article" date="2023" name="IMA Fungus">
        <title>Comparative genomic study of the Penicillium genus elucidates a diverse pangenome and 15 lateral gene transfer events.</title>
        <authorList>
            <person name="Petersen C."/>
            <person name="Sorensen T."/>
            <person name="Nielsen M.R."/>
            <person name="Sondergaard T.E."/>
            <person name="Sorensen J.L."/>
            <person name="Fitzpatrick D.A."/>
            <person name="Frisvad J.C."/>
            <person name="Nielsen K.L."/>
        </authorList>
    </citation>
    <scope>NUCLEOTIDE SEQUENCE</scope>
    <source>
        <strain evidence="1">IBT 15544</strain>
    </source>
</reference>
<comment type="caution">
    <text evidence="1">The sequence shown here is derived from an EMBL/GenBank/DDBJ whole genome shotgun (WGS) entry which is preliminary data.</text>
</comment>
<evidence type="ECO:0000313" key="2">
    <source>
        <dbReference type="Proteomes" id="UP001150904"/>
    </source>
</evidence>
<dbReference type="RefSeq" id="XP_058311392.1">
    <property type="nucleotide sequence ID" value="XM_058449048.1"/>
</dbReference>
<sequence>MDEEPESSNYFEEELTQFANDVTIINDTNTTPEPRLEDLDPKSPEYQKLVTMKYARIQAVPVRSSPPAITTDAPTVEDPTDDIWYEISERSDEEFINQGNCSK</sequence>
<evidence type="ECO:0000313" key="1">
    <source>
        <dbReference type="EMBL" id="KAJ5215579.1"/>
    </source>
</evidence>
<dbReference type="Proteomes" id="UP001150904">
    <property type="component" value="Unassembled WGS sequence"/>
</dbReference>
<accession>A0A9W9N9A7</accession>
<gene>
    <name evidence="1" type="ORF">N7498_001986</name>
</gene>
<keyword evidence="2" id="KW-1185">Reference proteome</keyword>
<dbReference type="OrthoDB" id="4525389at2759"/>
<protein>
    <submittedName>
        <fullName evidence="1">Uncharacterized protein</fullName>
    </submittedName>
</protein>
<name>A0A9W9N9A7_9EURO</name>
<dbReference type="EMBL" id="JAPQKR010000005">
    <property type="protein sequence ID" value="KAJ5215579.1"/>
    <property type="molecule type" value="Genomic_DNA"/>
</dbReference>
<dbReference type="AlphaFoldDB" id="A0A9W9N9A7"/>
<organism evidence="1 2">
    <name type="scientific">Penicillium cinerascens</name>
    <dbReference type="NCBI Taxonomy" id="70096"/>
    <lineage>
        <taxon>Eukaryota</taxon>
        <taxon>Fungi</taxon>
        <taxon>Dikarya</taxon>
        <taxon>Ascomycota</taxon>
        <taxon>Pezizomycotina</taxon>
        <taxon>Eurotiomycetes</taxon>
        <taxon>Eurotiomycetidae</taxon>
        <taxon>Eurotiales</taxon>
        <taxon>Aspergillaceae</taxon>
        <taxon>Penicillium</taxon>
    </lineage>
</organism>
<reference evidence="1" key="1">
    <citation type="submission" date="2022-12" db="EMBL/GenBank/DDBJ databases">
        <authorList>
            <person name="Petersen C."/>
        </authorList>
    </citation>
    <scope>NUCLEOTIDE SEQUENCE</scope>
    <source>
        <strain evidence="1">IBT 15544</strain>
    </source>
</reference>